<keyword evidence="2" id="KW-1133">Transmembrane helix</keyword>
<reference evidence="3 4" key="1">
    <citation type="submission" date="2014-08" db="EMBL/GenBank/DDBJ databases">
        <title>Porphyromonas cangingivalis strain:COT-109_OH1386 Genome sequencing.</title>
        <authorList>
            <person name="Wallis C."/>
            <person name="Deusch O."/>
            <person name="O'Flynn C."/>
            <person name="Davis I."/>
            <person name="Jospin G."/>
            <person name="Darling A.E."/>
            <person name="Coil D.A."/>
            <person name="Alexiev A."/>
            <person name="Horsfall A."/>
            <person name="Kirkwood N."/>
            <person name="Harris S."/>
            <person name="Eisen J.A."/>
        </authorList>
    </citation>
    <scope>NUCLEOTIDE SEQUENCE [LARGE SCALE GENOMIC DNA]</scope>
    <source>
        <strain evidence="4">COT-109 OH1386</strain>
    </source>
</reference>
<dbReference type="STRING" id="36874.HQ34_00790"/>
<feature type="transmembrane region" description="Helical" evidence="2">
    <location>
        <begin position="20"/>
        <end position="38"/>
    </location>
</feature>
<dbReference type="EMBL" id="JQJD01000043">
    <property type="protein sequence ID" value="KGN80254.1"/>
    <property type="molecule type" value="Genomic_DNA"/>
</dbReference>
<evidence type="ECO:0000256" key="2">
    <source>
        <dbReference type="SAM" id="Phobius"/>
    </source>
</evidence>
<name>A0A0A2EVB7_PORCN</name>
<keyword evidence="2" id="KW-0472">Membrane</keyword>
<dbReference type="AlphaFoldDB" id="A0A0A2EVB7"/>
<keyword evidence="4" id="KW-1185">Reference proteome</keyword>
<sequence>MKIYVIFAHIKKKCQVRRIISIPFILISVVLLLIFAVVPHHHHGGMPCLTMEVCEGAKACCEGHHDHGHDGCTGHEDGSCIIEDALFVAHLDNELLYKALQSVDCGHDLISHYPLCFIVADLLNFDDSSPLPSRHPNDRQGDYISADVDAPQGLRAPPFGLV</sequence>
<accession>A0A0A2EVB7</accession>
<dbReference type="InterPro" id="IPR046660">
    <property type="entry name" value="DUF6769"/>
</dbReference>
<gene>
    <name evidence="3" type="ORF">HQ35_06075</name>
</gene>
<evidence type="ECO:0000313" key="3">
    <source>
        <dbReference type="EMBL" id="KGN80254.1"/>
    </source>
</evidence>
<comment type="caution">
    <text evidence="3">The sequence shown here is derived from an EMBL/GenBank/DDBJ whole genome shotgun (WGS) entry which is preliminary data.</text>
</comment>
<dbReference type="RefSeq" id="WP_036851757.1">
    <property type="nucleotide sequence ID" value="NZ_JQJD01000043.1"/>
</dbReference>
<organism evidence="3 4">
    <name type="scientific">Porphyromonas cangingivalis</name>
    <dbReference type="NCBI Taxonomy" id="36874"/>
    <lineage>
        <taxon>Bacteria</taxon>
        <taxon>Pseudomonadati</taxon>
        <taxon>Bacteroidota</taxon>
        <taxon>Bacteroidia</taxon>
        <taxon>Bacteroidales</taxon>
        <taxon>Porphyromonadaceae</taxon>
        <taxon>Porphyromonas</taxon>
    </lineage>
</organism>
<feature type="region of interest" description="Disordered" evidence="1">
    <location>
        <begin position="131"/>
        <end position="151"/>
    </location>
</feature>
<evidence type="ECO:0000313" key="4">
    <source>
        <dbReference type="Proteomes" id="UP000030125"/>
    </source>
</evidence>
<proteinExistence type="predicted"/>
<dbReference type="Pfam" id="PF20558">
    <property type="entry name" value="DUF6769"/>
    <property type="match status" value="1"/>
</dbReference>
<dbReference type="OrthoDB" id="1013012at2"/>
<dbReference type="Proteomes" id="UP000030125">
    <property type="component" value="Unassembled WGS sequence"/>
</dbReference>
<dbReference type="eggNOG" id="ENOG502ZP0P">
    <property type="taxonomic scope" value="Bacteria"/>
</dbReference>
<protein>
    <submittedName>
        <fullName evidence="3">Uncharacterized protein</fullName>
    </submittedName>
</protein>
<keyword evidence="2" id="KW-0812">Transmembrane</keyword>
<evidence type="ECO:0000256" key="1">
    <source>
        <dbReference type="SAM" id="MobiDB-lite"/>
    </source>
</evidence>